<evidence type="ECO:0000256" key="2">
    <source>
        <dbReference type="ARBA" id="ARBA00023136"/>
    </source>
</evidence>
<dbReference type="InterPro" id="IPR036942">
    <property type="entry name" value="Beta-barrel_TonB_sf"/>
</dbReference>
<keyword evidence="2" id="KW-0472">Membrane</keyword>
<evidence type="ECO:0000313" key="7">
    <source>
        <dbReference type="EMBL" id="ANE53506.1"/>
    </source>
</evidence>
<comment type="subcellular location">
    <subcellularLocation>
        <location evidence="1">Cell outer membrane</location>
    </subcellularLocation>
</comment>
<dbReference type="EMBL" id="CP011390">
    <property type="protein sequence ID" value="ANE53506.1"/>
    <property type="molecule type" value="Genomic_DNA"/>
</dbReference>
<dbReference type="KEGG" id="fla:SY85_14820"/>
<dbReference type="STRING" id="1492898.SY85_14820"/>
<reference evidence="7 8" key="2">
    <citation type="journal article" date="2016" name="Int. J. Syst. Evol. Microbiol.">
        <title>Flavisolibacter tropicus sp. nov., isolated from tropical soil.</title>
        <authorList>
            <person name="Lee J.J."/>
            <person name="Kang M.S."/>
            <person name="Kim G.S."/>
            <person name="Lee C.S."/>
            <person name="Lim S."/>
            <person name="Lee J."/>
            <person name="Roh S.H."/>
            <person name="Kang H."/>
            <person name="Ha J.M."/>
            <person name="Bae S."/>
            <person name="Jung H.Y."/>
            <person name="Kim M.K."/>
        </authorList>
    </citation>
    <scope>NUCLEOTIDE SEQUENCE [LARGE SCALE GENOMIC DNA]</scope>
    <source>
        <strain evidence="7 8">LCS9</strain>
    </source>
</reference>
<feature type="chain" id="PRO_5008001590" evidence="5">
    <location>
        <begin position="20"/>
        <end position="817"/>
    </location>
</feature>
<dbReference type="Proteomes" id="UP000077177">
    <property type="component" value="Chromosome"/>
</dbReference>
<evidence type="ECO:0000256" key="4">
    <source>
        <dbReference type="SAM" id="MobiDB-lite"/>
    </source>
</evidence>
<dbReference type="InterPro" id="IPR041700">
    <property type="entry name" value="OMP_b-brl_3"/>
</dbReference>
<evidence type="ECO:0000256" key="1">
    <source>
        <dbReference type="ARBA" id="ARBA00004442"/>
    </source>
</evidence>
<dbReference type="GO" id="GO:0009279">
    <property type="term" value="C:cell outer membrane"/>
    <property type="evidence" value="ECO:0007669"/>
    <property type="project" value="UniProtKB-SubCell"/>
</dbReference>
<reference evidence="8" key="1">
    <citation type="submission" date="2015-01" db="EMBL/GenBank/DDBJ databases">
        <title>Flavisolibacter sp./LCS9/ whole genome sequencing.</title>
        <authorList>
            <person name="Kim M.K."/>
            <person name="Srinivasan S."/>
            <person name="Lee J.-J."/>
        </authorList>
    </citation>
    <scope>NUCLEOTIDE SEQUENCE [LARGE SCALE GENOMIC DNA]</scope>
    <source>
        <strain evidence="8">LCS9</strain>
    </source>
</reference>
<evidence type="ECO:0000256" key="5">
    <source>
        <dbReference type="SAM" id="SignalP"/>
    </source>
</evidence>
<dbReference type="Gene3D" id="2.60.40.1120">
    <property type="entry name" value="Carboxypeptidase-like, regulatory domain"/>
    <property type="match status" value="1"/>
</dbReference>
<accession>A0A172U2J6</accession>
<feature type="region of interest" description="Disordered" evidence="4">
    <location>
        <begin position="794"/>
        <end position="817"/>
    </location>
</feature>
<dbReference type="Pfam" id="PF13620">
    <property type="entry name" value="CarboxypepD_reg"/>
    <property type="match status" value="1"/>
</dbReference>
<dbReference type="Gene3D" id="2.40.170.20">
    <property type="entry name" value="TonB-dependent receptor, beta-barrel domain"/>
    <property type="match status" value="1"/>
</dbReference>
<dbReference type="InterPro" id="IPR008969">
    <property type="entry name" value="CarboxyPept-like_regulatory"/>
</dbReference>
<feature type="signal peptide" evidence="5">
    <location>
        <begin position="1"/>
        <end position="19"/>
    </location>
</feature>
<keyword evidence="3" id="KW-0998">Cell outer membrane</keyword>
<dbReference type="OrthoDB" id="905812at2"/>
<dbReference type="RefSeq" id="WP_066409814.1">
    <property type="nucleotide sequence ID" value="NZ_CP011390.1"/>
</dbReference>
<dbReference type="InterPro" id="IPR037066">
    <property type="entry name" value="Plug_dom_sf"/>
</dbReference>
<evidence type="ECO:0000256" key="3">
    <source>
        <dbReference type="ARBA" id="ARBA00023237"/>
    </source>
</evidence>
<organism evidence="7 8">
    <name type="scientific">Flavisolibacter tropicus</name>
    <dbReference type="NCBI Taxonomy" id="1492898"/>
    <lineage>
        <taxon>Bacteria</taxon>
        <taxon>Pseudomonadati</taxon>
        <taxon>Bacteroidota</taxon>
        <taxon>Chitinophagia</taxon>
        <taxon>Chitinophagales</taxon>
        <taxon>Chitinophagaceae</taxon>
        <taxon>Flavisolibacter</taxon>
    </lineage>
</organism>
<dbReference type="SUPFAM" id="SSF49464">
    <property type="entry name" value="Carboxypeptidase regulatory domain-like"/>
    <property type="match status" value="1"/>
</dbReference>
<keyword evidence="8" id="KW-1185">Reference proteome</keyword>
<keyword evidence="5" id="KW-0732">Signal</keyword>
<protein>
    <submittedName>
        <fullName evidence="7">TonB-dependent receptor</fullName>
    </submittedName>
</protein>
<dbReference type="SUPFAM" id="SSF56935">
    <property type="entry name" value="Porins"/>
    <property type="match status" value="1"/>
</dbReference>
<dbReference type="PATRIC" id="fig|1492898.3.peg.3222"/>
<proteinExistence type="predicted"/>
<feature type="domain" description="Outer membrane protein beta-barrel" evidence="6">
    <location>
        <begin position="372"/>
        <end position="782"/>
    </location>
</feature>
<sequence>MRYFSLILTVLMVSIGASAQTVSGVAKETGGQPLSGATITLYKDSAIAKLAVTKENGAYRFEAVKPGTYRVGTSFVGTAPTFSAPFTVATADVTVPELVVNKAGANLQGVTVTARRPIVEVKADKMIVNVEGTINATGNDALELLRKSPGVLVDKDDNLSVSGKTGVQVYVDGRPTPLSGADLANYLKTLQSSQIESIEIISNPSARYEAAGNAGIINIKLKKNKNFGANGSVTAGFNQGVYPKYNGGVTLNYRNKNVNLYGNYNYNRNITKGKFNIERSLLDSLFDQRNTMRATSETHSFKGGIDLTLSKQSSIGAMVNGTYSNTEMNNTGRTAIIYKPTNTTDRILTAPNHGEMSRDNINFNLNYNYAAKDGKSLVLNADHGIYTLKTDQLQPNYYYTATGNTLIKSVVYSMLSPTDIQISSLKADYEQNFAKGKLGFGGKVSYVKTDNDFQRYDVFSTGKQLDKDHSNRFKYEENINAGYVNYNRALKGMMVQAGLRVENTNLEGTSTGLKKEGTEYVNAKTTFKRPYTDFFPSAAITFNKNPMKQWNLTYSRRIDRPAYQDLNPFEFRLDEYTFQKGNVNLRPQYTNSFGLTHTYKYKFNVTANYSHVKDMSAQLIDTAERSKSFITKKNLATQDIVSLNASYPFSYKRFTSFMNMNTNYSQYKADFGAGREIDLEAFGLTFFSQNSMKLGKDKSWTAELTGFYNAPTIYQGAFKAKSLWGVDAGVQKLVLKGQGTVKASVSDIFHSMQFRGTNSFAGQESKFNARWESQQVKLNFSYRFGNKQVKAARQRAVGSEEENKRTQGGSGGIGIGQ</sequence>
<dbReference type="Pfam" id="PF14905">
    <property type="entry name" value="OMP_b-brl_3"/>
    <property type="match status" value="1"/>
</dbReference>
<keyword evidence="7" id="KW-0675">Receptor</keyword>
<dbReference type="AlphaFoldDB" id="A0A172U2J6"/>
<evidence type="ECO:0000313" key="8">
    <source>
        <dbReference type="Proteomes" id="UP000077177"/>
    </source>
</evidence>
<evidence type="ECO:0000259" key="6">
    <source>
        <dbReference type="Pfam" id="PF14905"/>
    </source>
</evidence>
<gene>
    <name evidence="7" type="ORF">SY85_14820</name>
</gene>
<name>A0A172U2J6_9BACT</name>
<dbReference type="Gene3D" id="2.170.130.10">
    <property type="entry name" value="TonB-dependent receptor, plug domain"/>
    <property type="match status" value="1"/>
</dbReference>
<dbReference type="PANTHER" id="PTHR40980:SF4">
    <property type="entry name" value="TONB-DEPENDENT RECEPTOR-LIKE BETA-BARREL DOMAIN-CONTAINING PROTEIN"/>
    <property type="match status" value="1"/>
</dbReference>
<dbReference type="PANTHER" id="PTHR40980">
    <property type="entry name" value="PLUG DOMAIN-CONTAINING PROTEIN"/>
    <property type="match status" value="1"/>
</dbReference>
<feature type="compositionally biased region" description="Gly residues" evidence="4">
    <location>
        <begin position="808"/>
        <end position="817"/>
    </location>
</feature>